<dbReference type="AlphaFoldDB" id="A0A268RW26"/>
<evidence type="ECO:0000256" key="3">
    <source>
        <dbReference type="SAM" id="Coils"/>
    </source>
</evidence>
<comment type="caution">
    <text evidence="6">The sequence shown here is derived from an EMBL/GenBank/DDBJ whole genome shotgun (WGS) entry which is preliminary data.</text>
</comment>
<feature type="domain" description="Cas10/Cmr2 second palm" evidence="5">
    <location>
        <begin position="199"/>
        <end position="341"/>
    </location>
</feature>
<feature type="region of interest" description="Disordered" evidence="4">
    <location>
        <begin position="673"/>
        <end position="697"/>
    </location>
</feature>
<accession>A0A268RW26</accession>
<evidence type="ECO:0000256" key="4">
    <source>
        <dbReference type="SAM" id="MobiDB-lite"/>
    </source>
</evidence>
<sequence length="697" mass="82489">MKQFVVAVSIDKVQTFLYYVLQAYIQENQANSGTLREIVSSSLLISETFFRDIGIEGKDGEFSDHIEERLLTCSGMCIVTTSLDRELIIEKLDRLFRKYYKTFKGQLLVKYVVFEKKLSTNQDKLEAIKESKKRLRQQDCLNRIIDNHRDLLFQFSDIPDRKDKGLEKSIVSIQEYPGFVRDINALYSEKEADNDNHFRVAVIKADLDGMGDLFEQLEDFTVYKEISQLLSKFISLDYLHKLTAKYQEKDRDFKLYPLYMAGDDIFFAVTAAHLLDGVTLCKEILQQLNEEITKLRKQYSTNLRQLSLSIGIDFTFNREPIRYYYERVQRQVEEAKAYSRDCKDKVEKSSYMKISINDYVFEDYEAEKKSQWAYFKDDVKLLKGAIQEGFSANHFLYELLSKISDKTIDSSDIKFSNAVLYHLLPEHLESSNKKMREYELLITENLLRQLLVIKKSDSEKRKSNPRGGPERELSFERKQRERLERHVRMLLLFSDPRFAITGDKVKVTDFDFDKKRIRGTLFNKPLRYLYYQSLHSPLKDKFIREHKIKHFRDFFVMPASYKARNGYSVPVYRTLQISSSMVHRFKKMDKNQIGTVAEMLQSVNNRKKEDIEKLEAQRKSEKKAPPGLFFDEEAFRSVGVETNFWTDDYIDTLLIFYRMNDLSIQYRTLYSDNRSKNRSNRNKKRHQKGRRPKGDKR</sequence>
<evidence type="ECO:0000259" key="5">
    <source>
        <dbReference type="Pfam" id="PF22335"/>
    </source>
</evidence>
<dbReference type="RefSeq" id="WP_095328085.1">
    <property type="nucleotide sequence ID" value="NZ_NPBS01000109.1"/>
</dbReference>
<evidence type="ECO:0000256" key="2">
    <source>
        <dbReference type="ARBA" id="ARBA00023118"/>
    </source>
</evidence>
<keyword evidence="2" id="KW-0051">Antiviral defense</keyword>
<name>A0A268RW26_SHOCL</name>
<dbReference type="GO" id="GO:0000166">
    <property type="term" value="F:nucleotide binding"/>
    <property type="evidence" value="ECO:0007669"/>
    <property type="project" value="UniProtKB-KW"/>
</dbReference>
<dbReference type="GO" id="GO:0051607">
    <property type="term" value="P:defense response to virus"/>
    <property type="evidence" value="ECO:0007669"/>
    <property type="project" value="UniProtKB-KW"/>
</dbReference>
<gene>
    <name evidence="6" type="ORF">CHH61_18570</name>
</gene>
<feature type="region of interest" description="Disordered" evidence="4">
    <location>
        <begin position="458"/>
        <end position="477"/>
    </location>
</feature>
<protein>
    <recommendedName>
        <fullName evidence="5">Cas10/Cmr2 second palm domain-containing protein</fullName>
    </recommendedName>
</protein>
<keyword evidence="3" id="KW-0175">Coiled coil</keyword>
<dbReference type="Proteomes" id="UP000216133">
    <property type="component" value="Unassembled WGS sequence"/>
</dbReference>
<dbReference type="InterPro" id="IPR043128">
    <property type="entry name" value="Rev_trsase/Diguanyl_cyclase"/>
</dbReference>
<evidence type="ECO:0000313" key="7">
    <source>
        <dbReference type="Proteomes" id="UP000216133"/>
    </source>
</evidence>
<dbReference type="EMBL" id="NPBS01000109">
    <property type="protein sequence ID" value="PAF24464.1"/>
    <property type="molecule type" value="Genomic_DNA"/>
</dbReference>
<feature type="coiled-coil region" evidence="3">
    <location>
        <begin position="597"/>
        <end position="624"/>
    </location>
</feature>
<proteinExistence type="predicted"/>
<dbReference type="Pfam" id="PF22335">
    <property type="entry name" value="Cas10-Cmr2_palm2"/>
    <property type="match status" value="1"/>
</dbReference>
<feature type="coiled-coil region" evidence="3">
    <location>
        <begin position="278"/>
        <end position="305"/>
    </location>
</feature>
<feature type="compositionally biased region" description="Basic residues" evidence="4">
    <location>
        <begin position="676"/>
        <end position="697"/>
    </location>
</feature>
<dbReference type="Gene3D" id="3.30.70.270">
    <property type="match status" value="1"/>
</dbReference>
<reference evidence="6 7" key="1">
    <citation type="submission" date="2017-07" db="EMBL/GenBank/DDBJ databases">
        <title>Isolation and whole genome analysis of endospore-forming bacteria from heroin.</title>
        <authorList>
            <person name="Kalinowski J."/>
            <person name="Ahrens B."/>
            <person name="Al-Dilaimi A."/>
            <person name="Winkler A."/>
            <person name="Wibberg D."/>
            <person name="Schleenbecker U."/>
            <person name="Ruckert C."/>
            <person name="Wolfel R."/>
            <person name="Grass G."/>
        </authorList>
    </citation>
    <scope>NUCLEOTIDE SEQUENCE [LARGE SCALE GENOMIC DNA]</scope>
    <source>
        <strain evidence="6 7">7523-2</strain>
    </source>
</reference>
<organism evidence="6 7">
    <name type="scientific">Shouchella clausii</name>
    <name type="common">Alkalihalobacillus clausii</name>
    <dbReference type="NCBI Taxonomy" id="79880"/>
    <lineage>
        <taxon>Bacteria</taxon>
        <taxon>Bacillati</taxon>
        <taxon>Bacillota</taxon>
        <taxon>Bacilli</taxon>
        <taxon>Bacillales</taxon>
        <taxon>Bacillaceae</taxon>
        <taxon>Shouchella</taxon>
    </lineage>
</organism>
<dbReference type="InterPro" id="IPR054767">
    <property type="entry name" value="Cas10-Cmr2_palm2"/>
</dbReference>
<keyword evidence="1" id="KW-0547">Nucleotide-binding</keyword>
<evidence type="ECO:0000313" key="6">
    <source>
        <dbReference type="EMBL" id="PAF24464.1"/>
    </source>
</evidence>
<evidence type="ECO:0000256" key="1">
    <source>
        <dbReference type="ARBA" id="ARBA00022741"/>
    </source>
</evidence>